<dbReference type="InterPro" id="IPR021133">
    <property type="entry name" value="HEAT_type_2"/>
</dbReference>
<evidence type="ECO:0000313" key="2">
    <source>
        <dbReference type="EMBL" id="MDQ0373963.1"/>
    </source>
</evidence>
<accession>A0ABU0EFC0</accession>
<dbReference type="PANTHER" id="PTHR12697:SF5">
    <property type="entry name" value="DEOXYHYPUSINE HYDROXYLASE"/>
    <property type="match status" value="1"/>
</dbReference>
<dbReference type="Gene3D" id="1.25.10.10">
    <property type="entry name" value="Leucine-rich Repeat Variant"/>
    <property type="match status" value="2"/>
</dbReference>
<dbReference type="Proteomes" id="UP001239626">
    <property type="component" value="Unassembled WGS sequence"/>
</dbReference>
<gene>
    <name evidence="2" type="ORF">J2X26_002284</name>
</gene>
<keyword evidence="3" id="KW-1185">Reference proteome</keyword>
<dbReference type="PROSITE" id="PS50077">
    <property type="entry name" value="HEAT_REPEAT"/>
    <property type="match status" value="1"/>
</dbReference>
<dbReference type="PANTHER" id="PTHR12697">
    <property type="entry name" value="PBS LYASE HEAT-LIKE PROTEIN"/>
    <property type="match status" value="1"/>
</dbReference>
<dbReference type="Pfam" id="PF13646">
    <property type="entry name" value="HEAT_2"/>
    <property type="match status" value="2"/>
</dbReference>
<sequence>MTLVSVVLVLALAGVALVLALIVLRTWRSARDRRLRDVAERLRPAAIELVDTPDAEPPALTGTEARVFAELLAHYSRMLRGDDDERIGAYFEASGAVDQLRLRLRSRRLRRRVGAAFGLGDMASERAIPDLLLALDDPSVDVRAAATRSLGRLGATAAVEPLIGASVAQRVPRSVTGAALLEIGPAAVPHLLDLLDHPDAHFRVHAADLVGLLGSADAADVLLPRLRDASSEVRAAGAAAMGRLGASAGRDQLIDLLADRVPFVRAAAARALGQIGGRSAAAALLEVARHDEFDPAAEAGRALARIDPELVLSCAEDPDAGPHLREAADRLAL</sequence>
<protein>
    <submittedName>
        <fullName evidence="2">HEAT repeat protein</fullName>
    </submittedName>
</protein>
<proteinExistence type="predicted"/>
<organism evidence="2 3">
    <name type="scientific">Cellulomonas humilata</name>
    <dbReference type="NCBI Taxonomy" id="144055"/>
    <lineage>
        <taxon>Bacteria</taxon>
        <taxon>Bacillati</taxon>
        <taxon>Actinomycetota</taxon>
        <taxon>Actinomycetes</taxon>
        <taxon>Micrococcales</taxon>
        <taxon>Cellulomonadaceae</taxon>
        <taxon>Cellulomonas</taxon>
    </lineage>
</organism>
<dbReference type="EMBL" id="JAUSVB010000003">
    <property type="protein sequence ID" value="MDQ0373963.1"/>
    <property type="molecule type" value="Genomic_DNA"/>
</dbReference>
<evidence type="ECO:0000256" key="1">
    <source>
        <dbReference type="ARBA" id="ARBA00045876"/>
    </source>
</evidence>
<comment type="caution">
    <text evidence="2">The sequence shown here is derived from an EMBL/GenBank/DDBJ whole genome shotgun (WGS) entry which is preliminary data.</text>
</comment>
<dbReference type="InterPro" id="IPR016024">
    <property type="entry name" value="ARM-type_fold"/>
</dbReference>
<comment type="function">
    <text evidence="1">Catalyzes the hydroxylation of the N(6)-(4-aminobutyl)-L-lysine intermediate produced by deoxyhypusine synthase/DHPS on a critical lysine of the eukaryotic translation initiation factor 5A/eIF-5A. This is the second step of the post-translational modification of that lysine into an unusual amino acid residue named hypusine. Hypusination is unique to mature eIF-5A factor and is essential for its function.</text>
</comment>
<dbReference type="InterPro" id="IPR011989">
    <property type="entry name" value="ARM-like"/>
</dbReference>
<dbReference type="RefSeq" id="WP_307492350.1">
    <property type="nucleotide sequence ID" value="NZ_JAUSVB010000003.1"/>
</dbReference>
<dbReference type="SMART" id="SM00567">
    <property type="entry name" value="EZ_HEAT"/>
    <property type="match status" value="5"/>
</dbReference>
<name>A0ABU0EFC0_9CELL</name>
<dbReference type="InterPro" id="IPR004155">
    <property type="entry name" value="PBS_lyase_HEAT"/>
</dbReference>
<dbReference type="SUPFAM" id="SSF48371">
    <property type="entry name" value="ARM repeat"/>
    <property type="match status" value="1"/>
</dbReference>
<evidence type="ECO:0000313" key="3">
    <source>
        <dbReference type="Proteomes" id="UP001239626"/>
    </source>
</evidence>
<reference evidence="2 3" key="1">
    <citation type="submission" date="2023-07" db="EMBL/GenBank/DDBJ databases">
        <title>Sorghum-associated microbial communities from plants grown in Nebraska, USA.</title>
        <authorList>
            <person name="Schachtman D."/>
        </authorList>
    </citation>
    <scope>NUCLEOTIDE SEQUENCE [LARGE SCALE GENOMIC DNA]</scope>
    <source>
        <strain evidence="2 3">BE332</strain>
    </source>
</reference>